<dbReference type="RefSeq" id="WP_077121002.1">
    <property type="nucleotide sequence ID" value="NZ_FMUE01000007.1"/>
</dbReference>
<name>A0A1R3U2I6_9HYPH</name>
<dbReference type="Proteomes" id="UP000187891">
    <property type="component" value="Unassembled WGS sequence"/>
</dbReference>
<dbReference type="STRING" id="1907666.DSM25559_3175"/>
<dbReference type="EMBL" id="FMUE01000007">
    <property type="protein sequence ID" value="SCX28325.1"/>
    <property type="molecule type" value="Genomic_DNA"/>
</dbReference>
<gene>
    <name evidence="1" type="ORF">DSM25559_3175</name>
</gene>
<evidence type="ECO:0000313" key="2">
    <source>
        <dbReference type="Proteomes" id="UP000187891"/>
    </source>
</evidence>
<reference evidence="2" key="1">
    <citation type="submission" date="2016-10" db="EMBL/GenBank/DDBJ databases">
        <authorList>
            <person name="Wibberg D."/>
        </authorList>
    </citation>
    <scope>NUCLEOTIDE SEQUENCE [LARGE SCALE GENOMIC DNA]</scope>
</reference>
<dbReference type="AlphaFoldDB" id="A0A1R3U2I6"/>
<sequence length="110" mass="11685">MTDEDQSAARFLAVAEQISQTAPVAIDATGAALVAAVHLGIGTDSRSLSNRLGIAHALVLREINALSGRMLTIVKRDARTQRTWVELTDEASFVALSASESLLKRPLSAE</sequence>
<protein>
    <submittedName>
        <fullName evidence="1">Uncharacterized protein</fullName>
    </submittedName>
</protein>
<organism evidence="1 2">
    <name type="scientific">Agrobacterium rosae</name>
    <dbReference type="NCBI Taxonomy" id="1972867"/>
    <lineage>
        <taxon>Bacteria</taxon>
        <taxon>Pseudomonadati</taxon>
        <taxon>Pseudomonadota</taxon>
        <taxon>Alphaproteobacteria</taxon>
        <taxon>Hyphomicrobiales</taxon>
        <taxon>Rhizobiaceae</taxon>
        <taxon>Rhizobium/Agrobacterium group</taxon>
        <taxon>Agrobacterium</taxon>
    </lineage>
</organism>
<evidence type="ECO:0000313" key="1">
    <source>
        <dbReference type="EMBL" id="SCX28325.1"/>
    </source>
</evidence>
<accession>A0A1R3U2I6</accession>
<proteinExistence type="predicted"/>